<feature type="compositionally biased region" description="Basic and acidic residues" evidence="1">
    <location>
        <begin position="112"/>
        <end position="125"/>
    </location>
</feature>
<dbReference type="EMBL" id="JABAHT010000215">
    <property type="protein sequence ID" value="KAF4660923.1"/>
    <property type="molecule type" value="Genomic_DNA"/>
</dbReference>
<accession>A0A7J6LNY6</accession>
<reference evidence="4 5" key="1">
    <citation type="submission" date="2020-04" db="EMBL/GenBank/DDBJ databases">
        <title>Perkinsus olseni comparative genomics.</title>
        <authorList>
            <person name="Bogema D.R."/>
        </authorList>
    </citation>
    <scope>NUCLEOTIDE SEQUENCE [LARGE SCALE GENOMIC DNA]</scope>
    <source>
        <strain evidence="2">ATCC PRA-179</strain>
        <strain evidence="3">ATCC PRA-31</strain>
    </source>
</reference>
<feature type="region of interest" description="Disordered" evidence="1">
    <location>
        <begin position="108"/>
        <end position="127"/>
    </location>
</feature>
<feature type="region of interest" description="Disordered" evidence="1">
    <location>
        <begin position="1"/>
        <end position="39"/>
    </location>
</feature>
<feature type="region of interest" description="Disordered" evidence="1">
    <location>
        <begin position="168"/>
        <end position="231"/>
    </location>
</feature>
<organism evidence="2 4">
    <name type="scientific">Perkinsus olseni</name>
    <name type="common">Perkinsus atlanticus</name>
    <dbReference type="NCBI Taxonomy" id="32597"/>
    <lineage>
        <taxon>Eukaryota</taxon>
        <taxon>Sar</taxon>
        <taxon>Alveolata</taxon>
        <taxon>Perkinsozoa</taxon>
        <taxon>Perkinsea</taxon>
        <taxon>Perkinsida</taxon>
        <taxon>Perkinsidae</taxon>
        <taxon>Perkinsus</taxon>
    </lineage>
</organism>
<dbReference type="Proteomes" id="UP000572268">
    <property type="component" value="Unassembled WGS sequence"/>
</dbReference>
<name>A0A7J6LNY6_PEROL</name>
<feature type="compositionally biased region" description="Basic and acidic residues" evidence="1">
    <location>
        <begin position="168"/>
        <end position="212"/>
    </location>
</feature>
<feature type="region of interest" description="Disordered" evidence="1">
    <location>
        <begin position="66"/>
        <end position="97"/>
    </location>
</feature>
<feature type="compositionally biased region" description="Basic and acidic residues" evidence="1">
    <location>
        <begin position="74"/>
        <end position="97"/>
    </location>
</feature>
<feature type="compositionally biased region" description="Basic and acidic residues" evidence="1">
    <location>
        <begin position="29"/>
        <end position="39"/>
    </location>
</feature>
<evidence type="ECO:0000313" key="3">
    <source>
        <dbReference type="EMBL" id="KAF4665960.1"/>
    </source>
</evidence>
<sequence length="533" mass="61062">MSGFVEEETDDPAGFVAAARRRASKQRRSHDDITTEDRAYDLSRKDVPVVREPADEHLEALARLRASHAPVISPDRERQPVTHAKEQPGVDEADRKRLSPVVVEGLSSADGATKEGDTGHVEDSGSRVNRRINLRCALDTLLSASHMWDGEGSEVSVKHFSRQLRRINAEKQAREKSRPREDDRLSIDARSRGLEFHRRQREGHKMNREARSRRTRKSNSKRLGPKEDQEAAERARLEEMLRQHDCLRAKVDAFRRWLHLGCAFNGNREIRVRHFGRGDDQKQKSSEKALDPTKLEYRLAHPSDVLLDTKVDEDAAVFVAYDTKAKAVVGSVEFGLVKPGSYETHETVYLPWVEVEGGQRNQDVVVEVLKHLLEYIKRVRPQVVFAWTREYWGPKDDFADTVCMTVGFERMGGLKEDEQAAERARLEEMSQRHKQKTLDPSKLEYRLAKPTDVLPSDKLEEKAAVFVAYDTTAQFGVLKEAVYENQETVFLPWLEMIRGWANQDVAVEMLKHLLEYIEGVLRESFSKAPQWHG</sequence>
<protein>
    <submittedName>
        <fullName evidence="2">Uncharacterized protein</fullName>
    </submittedName>
</protein>
<dbReference type="OrthoDB" id="10424895at2759"/>
<gene>
    <name evidence="3" type="ORF">FOL46_003350</name>
    <name evidence="2" type="ORF">FOZ61_003673</name>
</gene>
<proteinExistence type="predicted"/>
<dbReference type="EMBL" id="JABANN010000218">
    <property type="protein sequence ID" value="KAF4665960.1"/>
    <property type="molecule type" value="Genomic_DNA"/>
</dbReference>
<comment type="caution">
    <text evidence="2">The sequence shown here is derived from an EMBL/GenBank/DDBJ whole genome shotgun (WGS) entry which is preliminary data.</text>
</comment>
<evidence type="ECO:0000313" key="2">
    <source>
        <dbReference type="EMBL" id="KAF4660923.1"/>
    </source>
</evidence>
<feature type="compositionally biased region" description="Basic residues" evidence="1">
    <location>
        <begin position="19"/>
        <end position="28"/>
    </location>
</feature>
<evidence type="ECO:0000313" key="4">
    <source>
        <dbReference type="Proteomes" id="UP000570595"/>
    </source>
</evidence>
<dbReference type="Proteomes" id="UP000570595">
    <property type="component" value="Unassembled WGS sequence"/>
</dbReference>
<evidence type="ECO:0000256" key="1">
    <source>
        <dbReference type="SAM" id="MobiDB-lite"/>
    </source>
</evidence>
<dbReference type="AlphaFoldDB" id="A0A7J6LNY6"/>
<evidence type="ECO:0000313" key="5">
    <source>
        <dbReference type="Proteomes" id="UP000572268"/>
    </source>
</evidence>
<feature type="compositionally biased region" description="Acidic residues" evidence="1">
    <location>
        <begin position="1"/>
        <end position="11"/>
    </location>
</feature>